<accession>A0ABS8S3A1</accession>
<dbReference type="EMBL" id="JACEIK010000255">
    <property type="protein sequence ID" value="MCD7453507.1"/>
    <property type="molecule type" value="Genomic_DNA"/>
</dbReference>
<comment type="caution">
    <text evidence="1">The sequence shown here is derived from an EMBL/GenBank/DDBJ whole genome shotgun (WGS) entry which is preliminary data.</text>
</comment>
<protein>
    <submittedName>
        <fullName evidence="1">Uncharacterized protein</fullName>
    </submittedName>
</protein>
<name>A0ABS8S3A1_DATST</name>
<keyword evidence="2" id="KW-1185">Reference proteome</keyword>
<gene>
    <name evidence="1" type="ORF">HAX54_021206</name>
</gene>
<dbReference type="Proteomes" id="UP000823775">
    <property type="component" value="Unassembled WGS sequence"/>
</dbReference>
<evidence type="ECO:0000313" key="1">
    <source>
        <dbReference type="EMBL" id="MCD7453507.1"/>
    </source>
</evidence>
<sequence>MEEAGNVKKGKGCQSSKLKSTPRTFFRGSVTFTTEELLTVCHKATQLLMVKIADSELAITSEQSRKEKHGQRGTKRYMAAEAVVNQEYGPEVPKRFDNFALSVQVPIDARHPENTRSQNNSGSKLSKLMENSVNLNIGSPFGEEAIHLIGFSHTVGGLKFLIYDLVMDLICSVLEFLRNVPDSVDTINNDHRVNFKMKFLCHRRLRIAYLILDFPLFRK</sequence>
<organism evidence="1 2">
    <name type="scientific">Datura stramonium</name>
    <name type="common">Jimsonweed</name>
    <name type="synonym">Common thornapple</name>
    <dbReference type="NCBI Taxonomy" id="4076"/>
    <lineage>
        <taxon>Eukaryota</taxon>
        <taxon>Viridiplantae</taxon>
        <taxon>Streptophyta</taxon>
        <taxon>Embryophyta</taxon>
        <taxon>Tracheophyta</taxon>
        <taxon>Spermatophyta</taxon>
        <taxon>Magnoliopsida</taxon>
        <taxon>eudicotyledons</taxon>
        <taxon>Gunneridae</taxon>
        <taxon>Pentapetalae</taxon>
        <taxon>asterids</taxon>
        <taxon>lamiids</taxon>
        <taxon>Solanales</taxon>
        <taxon>Solanaceae</taxon>
        <taxon>Solanoideae</taxon>
        <taxon>Datureae</taxon>
        <taxon>Datura</taxon>
    </lineage>
</organism>
<proteinExistence type="predicted"/>
<reference evidence="1 2" key="1">
    <citation type="journal article" date="2021" name="BMC Genomics">
        <title>Datura genome reveals duplications of psychoactive alkaloid biosynthetic genes and high mutation rate following tissue culture.</title>
        <authorList>
            <person name="Rajewski A."/>
            <person name="Carter-House D."/>
            <person name="Stajich J."/>
            <person name="Litt A."/>
        </authorList>
    </citation>
    <scope>NUCLEOTIDE SEQUENCE [LARGE SCALE GENOMIC DNA]</scope>
    <source>
        <strain evidence="1">AR-01</strain>
    </source>
</reference>
<evidence type="ECO:0000313" key="2">
    <source>
        <dbReference type="Proteomes" id="UP000823775"/>
    </source>
</evidence>